<feature type="transmembrane region" description="Helical" evidence="1">
    <location>
        <begin position="50"/>
        <end position="75"/>
    </location>
</feature>
<keyword evidence="1" id="KW-1133">Transmembrane helix</keyword>
<reference evidence="2" key="1">
    <citation type="submission" date="2018-06" db="EMBL/GenBank/DDBJ databases">
        <authorList>
            <person name="Zhirakovskaya E."/>
        </authorList>
    </citation>
    <scope>NUCLEOTIDE SEQUENCE</scope>
</reference>
<feature type="non-terminal residue" evidence="2">
    <location>
        <position position="335"/>
    </location>
</feature>
<evidence type="ECO:0000256" key="1">
    <source>
        <dbReference type="SAM" id="Phobius"/>
    </source>
</evidence>
<gene>
    <name evidence="2" type="ORF">MNBD_PLANCTO02-1943</name>
</gene>
<sequence>METTKVGIFLAVVLLLTPVITFILLAITNIPLGVSGEWVWSRIEWTRDLVIGGTFNLGLVFFVGLGYFFFAVRGLMHFQSERPHQTIRWLLTLVVWGFIWLIMVQDAPPPAGKGYRLSKVPLVLYAPKSSGYFYTTRYKTEEGTAHFLSTYEKRMARGDVLHEGTHPPGLYLMHQGSLALCEAYPALTDFLLSSFSLTLEGKQAFEVLQKEGNIGPIPLTRTDMAAIWFAGMLTQFLAVLSVVPLFYLLRRFFDASLCWKVILFFPLLPALAIFLPKSDALFPFVGMTFLSLWLSGWDQKKWWLSLLAGIVFWVGMFFSLAILPVGLLAFLLTGW</sequence>
<feature type="transmembrane region" description="Helical" evidence="1">
    <location>
        <begin position="87"/>
        <end position="104"/>
    </location>
</feature>
<protein>
    <submittedName>
        <fullName evidence="2">Uncharacterized protein</fullName>
    </submittedName>
</protein>
<feature type="transmembrane region" description="Helical" evidence="1">
    <location>
        <begin position="7"/>
        <end position="30"/>
    </location>
</feature>
<feature type="transmembrane region" description="Helical" evidence="1">
    <location>
        <begin position="304"/>
        <end position="332"/>
    </location>
</feature>
<keyword evidence="1" id="KW-0812">Transmembrane</keyword>
<proteinExistence type="predicted"/>
<accession>A0A3B1DJG2</accession>
<organism evidence="2">
    <name type="scientific">hydrothermal vent metagenome</name>
    <dbReference type="NCBI Taxonomy" id="652676"/>
    <lineage>
        <taxon>unclassified sequences</taxon>
        <taxon>metagenomes</taxon>
        <taxon>ecological metagenomes</taxon>
    </lineage>
</organism>
<feature type="transmembrane region" description="Helical" evidence="1">
    <location>
        <begin position="225"/>
        <end position="249"/>
    </location>
</feature>
<name>A0A3B1DJG2_9ZZZZ</name>
<keyword evidence="1" id="KW-0472">Membrane</keyword>
<feature type="transmembrane region" description="Helical" evidence="1">
    <location>
        <begin position="256"/>
        <end position="274"/>
    </location>
</feature>
<dbReference type="AlphaFoldDB" id="A0A3B1DJG2"/>
<feature type="transmembrane region" description="Helical" evidence="1">
    <location>
        <begin position="280"/>
        <end position="297"/>
    </location>
</feature>
<dbReference type="EMBL" id="UOGL01000668">
    <property type="protein sequence ID" value="VAX42569.1"/>
    <property type="molecule type" value="Genomic_DNA"/>
</dbReference>
<evidence type="ECO:0000313" key="2">
    <source>
        <dbReference type="EMBL" id="VAX42569.1"/>
    </source>
</evidence>